<sequence>HISNEDKKFLIRGLSDELENRYSSYFKIVLESTKLNPFVKIKRRSFLKSA</sequence>
<dbReference type="EMBL" id="LAZR01027823">
    <property type="protein sequence ID" value="KKL64493.1"/>
    <property type="molecule type" value="Genomic_DNA"/>
</dbReference>
<feature type="non-terminal residue" evidence="1">
    <location>
        <position position="1"/>
    </location>
</feature>
<evidence type="ECO:0000313" key="1">
    <source>
        <dbReference type="EMBL" id="KKL64493.1"/>
    </source>
</evidence>
<comment type="caution">
    <text evidence="1">The sequence shown here is derived from an EMBL/GenBank/DDBJ whole genome shotgun (WGS) entry which is preliminary data.</text>
</comment>
<accession>A0A0F9DRR0</accession>
<gene>
    <name evidence="1" type="ORF">LCGC14_2164400</name>
</gene>
<organism evidence="1">
    <name type="scientific">marine sediment metagenome</name>
    <dbReference type="NCBI Taxonomy" id="412755"/>
    <lineage>
        <taxon>unclassified sequences</taxon>
        <taxon>metagenomes</taxon>
        <taxon>ecological metagenomes</taxon>
    </lineage>
</organism>
<protein>
    <submittedName>
        <fullName evidence="1">Uncharacterized protein</fullName>
    </submittedName>
</protein>
<name>A0A0F9DRR0_9ZZZZ</name>
<dbReference type="AlphaFoldDB" id="A0A0F9DRR0"/>
<proteinExistence type="predicted"/>
<reference evidence="1" key="1">
    <citation type="journal article" date="2015" name="Nature">
        <title>Complex archaea that bridge the gap between prokaryotes and eukaryotes.</title>
        <authorList>
            <person name="Spang A."/>
            <person name="Saw J.H."/>
            <person name="Jorgensen S.L."/>
            <person name="Zaremba-Niedzwiedzka K."/>
            <person name="Martijn J."/>
            <person name="Lind A.E."/>
            <person name="van Eijk R."/>
            <person name="Schleper C."/>
            <person name="Guy L."/>
            <person name="Ettema T.J."/>
        </authorList>
    </citation>
    <scope>NUCLEOTIDE SEQUENCE</scope>
</reference>